<evidence type="ECO:0000259" key="17">
    <source>
        <dbReference type="PROSITE" id="PS50901"/>
    </source>
</evidence>
<dbReference type="InterPro" id="IPR027417">
    <property type="entry name" value="P-loop_NTPase"/>
</dbReference>
<comment type="function">
    <text evidence="13">Essential cell division protein that coordinates cell division and chromosome segregation. The N-terminus is involved in assembly of the cell-division machinery. The C-terminus functions as a DNA motor that moves dsDNA in an ATP-dependent manner towards the dif recombination site, which is located within the replication terminus region. Required for activation of the Xer recombinase, allowing activation of chromosome unlinking by recombination.</text>
</comment>
<keyword evidence="10" id="KW-0238">DNA-binding</keyword>
<dbReference type="InterPro" id="IPR025199">
    <property type="entry name" value="FtsK_4TM"/>
</dbReference>
<evidence type="ECO:0000256" key="6">
    <source>
        <dbReference type="ARBA" id="ARBA00022741"/>
    </source>
</evidence>
<dbReference type="SUPFAM" id="SSF52540">
    <property type="entry name" value="P-loop containing nucleoside triphosphate hydrolases"/>
    <property type="match status" value="1"/>
</dbReference>
<evidence type="ECO:0000256" key="10">
    <source>
        <dbReference type="ARBA" id="ARBA00023125"/>
    </source>
</evidence>
<feature type="domain" description="FtsK" evidence="17">
    <location>
        <begin position="408"/>
        <end position="599"/>
    </location>
</feature>
<proteinExistence type="inferred from homology"/>
<dbReference type="InterPro" id="IPR018541">
    <property type="entry name" value="Ftsk_gamma"/>
</dbReference>
<keyword evidence="4" id="KW-0132">Cell division</keyword>
<dbReference type="GO" id="GO:0005886">
    <property type="term" value="C:plasma membrane"/>
    <property type="evidence" value="ECO:0007669"/>
    <property type="project" value="UniProtKB-SubCell"/>
</dbReference>
<dbReference type="Gene3D" id="3.30.980.40">
    <property type="match status" value="1"/>
</dbReference>
<evidence type="ECO:0000256" key="8">
    <source>
        <dbReference type="ARBA" id="ARBA00022840"/>
    </source>
</evidence>
<dbReference type="InterPro" id="IPR036390">
    <property type="entry name" value="WH_DNA-bd_sf"/>
</dbReference>
<comment type="similarity">
    <text evidence="2">Belongs to the FtsK/SpoIIIE/SftA family.</text>
</comment>
<dbReference type="GO" id="GO:0051301">
    <property type="term" value="P:cell division"/>
    <property type="evidence" value="ECO:0007669"/>
    <property type="project" value="UniProtKB-KW"/>
</dbReference>
<evidence type="ECO:0000256" key="7">
    <source>
        <dbReference type="ARBA" id="ARBA00022829"/>
    </source>
</evidence>
<dbReference type="OrthoDB" id="9807790at2"/>
<feature type="transmembrane region" description="Helical" evidence="16">
    <location>
        <begin position="49"/>
        <end position="74"/>
    </location>
</feature>
<dbReference type="Pfam" id="PF13491">
    <property type="entry name" value="FtsK_4TM"/>
    <property type="match status" value="1"/>
</dbReference>
<dbReference type="EMBL" id="FUWV01000001">
    <property type="protein sequence ID" value="SJZ34391.1"/>
    <property type="molecule type" value="Genomic_DNA"/>
</dbReference>
<evidence type="ECO:0000256" key="11">
    <source>
        <dbReference type="ARBA" id="ARBA00023136"/>
    </source>
</evidence>
<dbReference type="Gene3D" id="1.10.10.10">
    <property type="entry name" value="Winged helix-like DNA-binding domain superfamily/Winged helix DNA-binding domain"/>
    <property type="match status" value="1"/>
</dbReference>
<dbReference type="SUPFAM" id="SSF46785">
    <property type="entry name" value="Winged helix' DNA-binding domain"/>
    <property type="match status" value="1"/>
</dbReference>
<dbReference type="InterPro" id="IPR050206">
    <property type="entry name" value="FtsK/SpoIIIE/SftA"/>
</dbReference>
<feature type="transmembrane region" description="Helical" evidence="16">
    <location>
        <begin position="149"/>
        <end position="166"/>
    </location>
</feature>
<keyword evidence="5 16" id="KW-0812">Transmembrane</keyword>
<comment type="subunit">
    <text evidence="14">Homohexamer. Forms a ring that surrounds DNA.</text>
</comment>
<reference evidence="18 19" key="1">
    <citation type="submission" date="2017-02" db="EMBL/GenBank/DDBJ databases">
        <authorList>
            <person name="Peterson S.W."/>
        </authorList>
    </citation>
    <scope>NUCLEOTIDE SEQUENCE [LARGE SCALE GENOMIC DNA]</scope>
    <source>
        <strain evidence="18 19">DSM 15102</strain>
    </source>
</reference>
<evidence type="ECO:0000256" key="12">
    <source>
        <dbReference type="ARBA" id="ARBA00023306"/>
    </source>
</evidence>
<name>A0A1T4JW75_9FIRM</name>
<dbReference type="InterPro" id="IPR041027">
    <property type="entry name" value="FtsK_alpha"/>
</dbReference>
<evidence type="ECO:0000256" key="16">
    <source>
        <dbReference type="SAM" id="Phobius"/>
    </source>
</evidence>
<keyword evidence="19" id="KW-1185">Reference proteome</keyword>
<dbReference type="CDD" id="cd01127">
    <property type="entry name" value="TrwB_TraG_TraD_VirD4"/>
    <property type="match status" value="1"/>
</dbReference>
<dbReference type="PANTHER" id="PTHR22683:SF41">
    <property type="entry name" value="DNA TRANSLOCASE FTSK"/>
    <property type="match status" value="1"/>
</dbReference>
<evidence type="ECO:0000256" key="15">
    <source>
        <dbReference type="PROSITE-ProRule" id="PRU00289"/>
    </source>
</evidence>
<keyword evidence="8 15" id="KW-0067">ATP-binding</keyword>
<dbReference type="SMART" id="SM00382">
    <property type="entry name" value="AAA"/>
    <property type="match status" value="1"/>
</dbReference>
<keyword evidence="11 16" id="KW-0472">Membrane</keyword>
<keyword evidence="12" id="KW-0131">Cell cycle</keyword>
<dbReference type="GO" id="GO:0005524">
    <property type="term" value="F:ATP binding"/>
    <property type="evidence" value="ECO:0007669"/>
    <property type="project" value="UniProtKB-UniRule"/>
</dbReference>
<dbReference type="Pfam" id="PF09397">
    <property type="entry name" value="FtsK_gamma"/>
    <property type="match status" value="1"/>
</dbReference>
<keyword evidence="7" id="KW-0159">Chromosome partition</keyword>
<dbReference type="GO" id="GO:0003677">
    <property type="term" value="F:DNA binding"/>
    <property type="evidence" value="ECO:0007669"/>
    <property type="project" value="UniProtKB-KW"/>
</dbReference>
<dbReference type="GO" id="GO:0007059">
    <property type="term" value="P:chromosome segregation"/>
    <property type="evidence" value="ECO:0007669"/>
    <property type="project" value="UniProtKB-KW"/>
</dbReference>
<evidence type="ECO:0000256" key="3">
    <source>
        <dbReference type="ARBA" id="ARBA00022475"/>
    </source>
</evidence>
<keyword evidence="3" id="KW-1003">Cell membrane</keyword>
<dbReference type="InterPro" id="IPR003593">
    <property type="entry name" value="AAA+_ATPase"/>
</dbReference>
<evidence type="ECO:0000256" key="2">
    <source>
        <dbReference type="ARBA" id="ARBA00006474"/>
    </source>
</evidence>
<feature type="binding site" evidence="15">
    <location>
        <begin position="426"/>
        <end position="433"/>
    </location>
    <ligand>
        <name>ATP</name>
        <dbReference type="ChEBI" id="CHEBI:30616"/>
    </ligand>
</feature>
<feature type="transmembrane region" description="Helical" evidence="16">
    <location>
        <begin position="125"/>
        <end position="142"/>
    </location>
</feature>
<evidence type="ECO:0000313" key="18">
    <source>
        <dbReference type="EMBL" id="SJZ34391.1"/>
    </source>
</evidence>
<comment type="subcellular location">
    <subcellularLocation>
        <location evidence="1">Cell membrane</location>
        <topology evidence="1">Multi-pass membrane protein</topology>
    </subcellularLocation>
</comment>
<dbReference type="Pfam" id="PF17854">
    <property type="entry name" value="FtsK_alpha"/>
    <property type="match status" value="1"/>
</dbReference>
<evidence type="ECO:0000256" key="14">
    <source>
        <dbReference type="ARBA" id="ARBA00025923"/>
    </source>
</evidence>
<dbReference type="RefSeq" id="WP_087677602.1">
    <property type="nucleotide sequence ID" value="NZ_FUWV01000001.1"/>
</dbReference>
<dbReference type="Pfam" id="PF01580">
    <property type="entry name" value="FtsK_SpoIIIE"/>
    <property type="match status" value="1"/>
</dbReference>
<evidence type="ECO:0000256" key="4">
    <source>
        <dbReference type="ARBA" id="ARBA00022618"/>
    </source>
</evidence>
<evidence type="ECO:0000256" key="1">
    <source>
        <dbReference type="ARBA" id="ARBA00004651"/>
    </source>
</evidence>
<dbReference type="InterPro" id="IPR036388">
    <property type="entry name" value="WH-like_DNA-bd_sf"/>
</dbReference>
<dbReference type="AlphaFoldDB" id="A0A1T4JW75"/>
<feature type="transmembrane region" description="Helical" evidence="16">
    <location>
        <begin position="20"/>
        <end position="37"/>
    </location>
</feature>
<dbReference type="Gene3D" id="3.40.50.300">
    <property type="entry name" value="P-loop containing nucleotide triphosphate hydrolases"/>
    <property type="match status" value="1"/>
</dbReference>
<evidence type="ECO:0000313" key="19">
    <source>
        <dbReference type="Proteomes" id="UP000196365"/>
    </source>
</evidence>
<dbReference type="Proteomes" id="UP000196365">
    <property type="component" value="Unassembled WGS sequence"/>
</dbReference>
<dbReference type="PANTHER" id="PTHR22683">
    <property type="entry name" value="SPORULATION PROTEIN RELATED"/>
    <property type="match status" value="1"/>
</dbReference>
<sequence>MTKKKKKLKKKENKLKYEGISLICLALGLYSVYSLFNNNPGKIGVILKFILGFLFGKGAIIFVAIFICIYGFLLIKAKPFHWNKKIVSLCIVGINYCIFQYIFTIKNLISNPFSKKVFLLGWENALLNTGGGIIGLFLSSILTSLFSQIGAIIILVFSTIITFMVFTEKSFVTMIKYGIHTILNWLIEVKNLIVEFIKRPRKKDKEASTIEENSGNIKTKMNQLDEKIKILDYTKENINNLQNKREEQIQGKDMVEKSINNHSYISASDQLKYNFPSIDLLNKSLEENTVNNKKKVLNNAKVLETTLEDFGVSAKVVQVDIGPTITRYELHPSPGVKVSKIINLTDDIALNLATSGVRIEAPIPGKSAIGIEVPNQETSVVFIRELLDSELFKNSSSKLAFAVGKDIAGKVLVTDIAKMPHMLIAGATGSGKSVCINSLIASILYKSTPEEVRLILIDPKVVELSIYNGIPHLLIPVVTDPKKAAGALNWTVQEMNERYKKFAECNVRDIDRYNELFFNESDKKMPKIVVIIDELADLMMVSPREVEDTICRLAQMARAAGIHLVVATQRPSVDVITGVIKANIPSRIAFAVSSQMDSRTILDMGGAEKLLGRGDMLFYPVGASKPLRVQGAFISDKEVESIVKYVKEQNNSSYNDEIIEKIQLKNQQQTVEDESDELLPKAIDLAIENQQISISMLQRRLRIGYARAARLIDEMENRNIIGGYEGSKPRKVLISKEEMQQ</sequence>
<evidence type="ECO:0000256" key="5">
    <source>
        <dbReference type="ARBA" id="ARBA00022692"/>
    </source>
</evidence>
<keyword evidence="6 15" id="KW-0547">Nucleotide-binding</keyword>
<protein>
    <submittedName>
        <fullName evidence="18">DNA translocase FtsK</fullName>
    </submittedName>
</protein>
<gene>
    <name evidence="18" type="ORF">SAMN02745973_00153</name>
</gene>
<evidence type="ECO:0000256" key="13">
    <source>
        <dbReference type="ARBA" id="ARBA00024986"/>
    </source>
</evidence>
<keyword evidence="9 16" id="KW-1133">Transmembrane helix</keyword>
<dbReference type="PROSITE" id="PS50901">
    <property type="entry name" value="FTSK"/>
    <property type="match status" value="1"/>
</dbReference>
<organism evidence="18 19">
    <name type="scientific">Garciella nitratireducens DSM 15102</name>
    <dbReference type="NCBI Taxonomy" id="1121911"/>
    <lineage>
        <taxon>Bacteria</taxon>
        <taxon>Bacillati</taxon>
        <taxon>Bacillota</taxon>
        <taxon>Clostridia</taxon>
        <taxon>Eubacteriales</taxon>
        <taxon>Eubacteriaceae</taxon>
        <taxon>Garciella</taxon>
    </lineage>
</organism>
<feature type="transmembrane region" description="Helical" evidence="16">
    <location>
        <begin position="86"/>
        <end position="105"/>
    </location>
</feature>
<dbReference type="SMART" id="SM00843">
    <property type="entry name" value="Ftsk_gamma"/>
    <property type="match status" value="1"/>
</dbReference>
<accession>A0A1T4JW75</accession>
<evidence type="ECO:0000256" key="9">
    <source>
        <dbReference type="ARBA" id="ARBA00022989"/>
    </source>
</evidence>
<dbReference type="InterPro" id="IPR002543">
    <property type="entry name" value="FtsK_dom"/>
</dbReference>